<name>A0ABT4UIC3_9BACT</name>
<proteinExistence type="predicted"/>
<sequence>MRRLLALLLTLLGWAAVIVQFYLMMENRVASIPETTIRFFSFFTILTNIIVASYFLTEVFKKPQSLTANNKLLTPVTVYITIVGLVYQILLRHTWSPTGLQMVVDELLHTIVPLLAIVYWFLYYPKTKPQYKQIATWSLYPFIYVIYILIRGNISGFYPYPFINVTNLGLSSVLINAAFLMLVFIVISALFVRIKGNRNS</sequence>
<feature type="transmembrane region" description="Helical" evidence="1">
    <location>
        <begin position="102"/>
        <end position="122"/>
    </location>
</feature>
<dbReference type="InterPro" id="IPR049713">
    <property type="entry name" value="Pr6Pr-like"/>
</dbReference>
<evidence type="ECO:0000313" key="3">
    <source>
        <dbReference type="Proteomes" id="UP001210231"/>
    </source>
</evidence>
<feature type="transmembrane region" description="Helical" evidence="1">
    <location>
        <begin position="39"/>
        <end position="60"/>
    </location>
</feature>
<evidence type="ECO:0000256" key="1">
    <source>
        <dbReference type="SAM" id="Phobius"/>
    </source>
</evidence>
<reference evidence="2 3" key="1">
    <citation type="submission" date="2022-12" db="EMBL/GenBank/DDBJ databases">
        <title>Chitinophagaceae gen. sp. nov., a new member of the family Chitinophagaceae, isolated from soil in a chemical factory.</title>
        <authorList>
            <person name="Ke Z."/>
        </authorList>
    </citation>
    <scope>NUCLEOTIDE SEQUENCE [LARGE SCALE GENOMIC DNA]</scope>
    <source>
        <strain evidence="2 3">LY-5</strain>
    </source>
</reference>
<dbReference type="NCBIfam" id="NF038065">
    <property type="entry name" value="Pr6Pr"/>
    <property type="match status" value="1"/>
</dbReference>
<dbReference type="RefSeq" id="WP_407030682.1">
    <property type="nucleotide sequence ID" value="NZ_JAQGEF010000005.1"/>
</dbReference>
<feature type="transmembrane region" description="Helical" evidence="1">
    <location>
        <begin position="134"/>
        <end position="150"/>
    </location>
</feature>
<dbReference type="Proteomes" id="UP001210231">
    <property type="component" value="Unassembled WGS sequence"/>
</dbReference>
<dbReference type="EMBL" id="JAQGEF010000005">
    <property type="protein sequence ID" value="MDA3614354.1"/>
    <property type="molecule type" value="Genomic_DNA"/>
</dbReference>
<keyword evidence="1" id="KW-0472">Membrane</keyword>
<accession>A0ABT4UIC3</accession>
<keyword evidence="3" id="KW-1185">Reference proteome</keyword>
<evidence type="ECO:0000313" key="2">
    <source>
        <dbReference type="EMBL" id="MDA3614354.1"/>
    </source>
</evidence>
<comment type="caution">
    <text evidence="2">The sequence shown here is derived from an EMBL/GenBank/DDBJ whole genome shotgun (WGS) entry which is preliminary data.</text>
</comment>
<gene>
    <name evidence="2" type="ORF">O3P16_06010</name>
</gene>
<feature type="transmembrane region" description="Helical" evidence="1">
    <location>
        <begin position="170"/>
        <end position="192"/>
    </location>
</feature>
<protein>
    <submittedName>
        <fullName evidence="2">Pr6Pr family membrane protein</fullName>
    </submittedName>
</protein>
<keyword evidence="1" id="KW-0812">Transmembrane</keyword>
<organism evidence="2 3">
    <name type="scientific">Polluticaenibacter yanchengensis</name>
    <dbReference type="NCBI Taxonomy" id="3014562"/>
    <lineage>
        <taxon>Bacteria</taxon>
        <taxon>Pseudomonadati</taxon>
        <taxon>Bacteroidota</taxon>
        <taxon>Chitinophagia</taxon>
        <taxon>Chitinophagales</taxon>
        <taxon>Chitinophagaceae</taxon>
        <taxon>Polluticaenibacter</taxon>
    </lineage>
</organism>
<feature type="transmembrane region" description="Helical" evidence="1">
    <location>
        <begin position="72"/>
        <end position="90"/>
    </location>
</feature>
<keyword evidence="1" id="KW-1133">Transmembrane helix</keyword>